<reference evidence="1 2" key="1">
    <citation type="submission" date="2021-04" db="EMBL/GenBank/DDBJ databases">
        <title>The genome sequence of Ideonella sp. 3Y2.</title>
        <authorList>
            <person name="Liu Y."/>
        </authorList>
    </citation>
    <scope>NUCLEOTIDE SEQUENCE [LARGE SCALE GENOMIC DNA]</scope>
    <source>
        <strain evidence="1 2">3Y2</strain>
    </source>
</reference>
<dbReference type="EMBL" id="JAGQDD010000037">
    <property type="protein sequence ID" value="MBQ0933643.1"/>
    <property type="molecule type" value="Genomic_DNA"/>
</dbReference>
<dbReference type="Proteomes" id="UP000676246">
    <property type="component" value="Unassembled WGS sequence"/>
</dbReference>
<accession>A0A940YDJ4</accession>
<dbReference type="Pfam" id="PF06666">
    <property type="entry name" value="DUF1173"/>
    <property type="match status" value="1"/>
</dbReference>
<dbReference type="RefSeq" id="WP_210857308.1">
    <property type="nucleotide sequence ID" value="NZ_JAGQDD010000037.1"/>
</dbReference>
<sequence length="432" mass="47151">MEASASGVSTQGTVYEIDGQRFAVGSPGFAQAIAEAHATHRRPRCLCRPQGVEMYVARLAGLDEGYIVKRMPDTGSHHAPDCPSYEPPAEFSGLGQVLGSAITEDPATGETVLKLDFPLTRMPGRSIMPPAGGASDSVSSSGTKLSLRGLLHYLWDQAELTRWHPGFAGKRSWATVRRKLVQAALHTSTRGHSLGSRLYLPEPFSVDERDAITARRLAQWQQAAANPAQPQNLMLLIGEVKEIMPARYGFKAVVKHMPDQAFAIDEQLYRRLGQRFEPELALWGASDDIHMVMIATFGVSHAGVPAIQELCLMPVTSQWLPFTDGFEKQLLDRLVGENRSFVKCLHYNLGGSDRIASAVLTDCEGSAPMLFIVPAYADESSQGPETGAADDAPIWTWRRSGEPMPTFPQPRTPSFRTVPNRAERTSLTAIAG</sequence>
<proteinExistence type="predicted"/>
<name>A0A940YDJ4_9BURK</name>
<evidence type="ECO:0000313" key="1">
    <source>
        <dbReference type="EMBL" id="MBQ0933643.1"/>
    </source>
</evidence>
<keyword evidence="2" id="KW-1185">Reference proteome</keyword>
<evidence type="ECO:0000313" key="2">
    <source>
        <dbReference type="Proteomes" id="UP000676246"/>
    </source>
</evidence>
<comment type="caution">
    <text evidence="1">The sequence shown here is derived from an EMBL/GenBank/DDBJ whole genome shotgun (WGS) entry which is preliminary data.</text>
</comment>
<gene>
    <name evidence="1" type="ORF">KAK03_24495</name>
</gene>
<organism evidence="1 2">
    <name type="scientific">Ideonella alba</name>
    <dbReference type="NCBI Taxonomy" id="2824118"/>
    <lineage>
        <taxon>Bacteria</taxon>
        <taxon>Pseudomonadati</taxon>
        <taxon>Pseudomonadota</taxon>
        <taxon>Betaproteobacteria</taxon>
        <taxon>Burkholderiales</taxon>
        <taxon>Sphaerotilaceae</taxon>
        <taxon>Ideonella</taxon>
    </lineage>
</organism>
<dbReference type="InterPro" id="IPR009553">
    <property type="entry name" value="DUF1173"/>
</dbReference>
<dbReference type="AlphaFoldDB" id="A0A940YDJ4"/>
<protein>
    <submittedName>
        <fullName evidence="1">DUF1173 domain-containing protein</fullName>
    </submittedName>
</protein>